<dbReference type="AlphaFoldDB" id="A0A1S7FS98"/>
<accession>A0A1S7FS98</accession>
<evidence type="ECO:0000313" key="4">
    <source>
        <dbReference type="Proteomes" id="UP000564536"/>
    </source>
</evidence>
<sequence>MRQKNDFRGCFFVHRFLGASYSYNNTIKNNKLSVLSKTSWRRNFLISFAKNMTNVDYGAILSMKNNHALGACLI</sequence>
<evidence type="ECO:0000313" key="3">
    <source>
        <dbReference type="Proteomes" id="UP000223060"/>
    </source>
</evidence>
<dbReference type="Proteomes" id="UP000223060">
    <property type="component" value="Chromosome"/>
</dbReference>
<dbReference type="EMBL" id="CP011102">
    <property type="protein sequence ID" value="AQY50294.1"/>
    <property type="molecule type" value="Genomic_DNA"/>
</dbReference>
<name>A0A1S7FS98_9LIST</name>
<dbReference type="EMBL" id="JAARRL010000018">
    <property type="protein sequence ID" value="MBC1501183.1"/>
    <property type="molecule type" value="Genomic_DNA"/>
</dbReference>
<reference evidence="1" key="1">
    <citation type="submission" date="2015-03" db="EMBL/GenBank/DDBJ databases">
        <authorList>
            <person name="Murphy D."/>
        </authorList>
    </citation>
    <scope>NUCLEOTIDE SEQUENCE [LARGE SCALE GENOMIC DNA]</scope>
    <source>
        <strain evidence="1">WS 4560</strain>
    </source>
</reference>
<dbReference type="KEGG" id="lwi:UE46_04130"/>
<proteinExistence type="predicted"/>
<evidence type="ECO:0000313" key="2">
    <source>
        <dbReference type="EMBL" id="MBC1501183.1"/>
    </source>
</evidence>
<gene>
    <name evidence="2" type="ORF">HB943_11275</name>
    <name evidence="1" type="ORF">UE46_04130</name>
</gene>
<evidence type="ECO:0000313" key="1">
    <source>
        <dbReference type="EMBL" id="AQY50294.1"/>
    </source>
</evidence>
<organism evidence="1 3">
    <name type="scientific">Listeria weihenstephanensis</name>
    <dbReference type="NCBI Taxonomy" id="1006155"/>
    <lineage>
        <taxon>Bacteria</taxon>
        <taxon>Bacillati</taxon>
        <taxon>Bacillota</taxon>
        <taxon>Bacilli</taxon>
        <taxon>Bacillales</taxon>
        <taxon>Listeriaceae</taxon>
        <taxon>Listeria</taxon>
    </lineage>
</organism>
<keyword evidence="3" id="KW-1185">Reference proteome</keyword>
<protein>
    <submittedName>
        <fullName evidence="1">Uncharacterized protein</fullName>
    </submittedName>
</protein>
<reference evidence="2 4" key="3">
    <citation type="submission" date="2020-03" db="EMBL/GenBank/DDBJ databases">
        <title>Soil Listeria distribution.</title>
        <authorList>
            <person name="Liao J."/>
            <person name="Wiedmann M."/>
        </authorList>
    </citation>
    <scope>NUCLEOTIDE SEQUENCE [LARGE SCALE GENOMIC DNA]</scope>
    <source>
        <strain evidence="2 4">FSL L7-1523</strain>
    </source>
</reference>
<dbReference type="Proteomes" id="UP000564536">
    <property type="component" value="Unassembled WGS sequence"/>
</dbReference>
<dbReference type="RefSeq" id="WP_036059205.1">
    <property type="nucleotide sequence ID" value="NZ_CP011102.1"/>
</dbReference>
<reference evidence="3" key="2">
    <citation type="submission" date="2015-03" db="EMBL/GenBank/DDBJ databases">
        <authorList>
            <person name="Ferrari E."/>
            <person name="Walter M.C."/>
            <person name="Huptas C."/>
            <person name="Scherer S."/>
            <person name="Mueller-Herbst S."/>
        </authorList>
    </citation>
    <scope>NUCLEOTIDE SEQUENCE [LARGE SCALE GENOMIC DNA]</scope>
    <source>
        <strain evidence="3">LWP01</strain>
    </source>
</reference>